<dbReference type="GO" id="GO:0004826">
    <property type="term" value="F:phenylalanine-tRNA ligase activity"/>
    <property type="evidence" value="ECO:0007669"/>
    <property type="project" value="UniProtKB-UniRule"/>
</dbReference>
<dbReference type="GO" id="GO:0000287">
    <property type="term" value="F:magnesium ion binding"/>
    <property type="evidence" value="ECO:0007669"/>
    <property type="project" value="UniProtKB-UniRule"/>
</dbReference>
<dbReference type="Pfam" id="PF01409">
    <property type="entry name" value="tRNA-synt_2d"/>
    <property type="match status" value="1"/>
</dbReference>
<dbReference type="InterPro" id="IPR045864">
    <property type="entry name" value="aa-tRNA-synth_II/BPL/LPL"/>
</dbReference>
<evidence type="ECO:0000256" key="2">
    <source>
        <dbReference type="ARBA" id="ARBA00010207"/>
    </source>
</evidence>
<keyword evidence="4 13" id="KW-0963">Cytoplasm</keyword>
<name>A0A2S5RDR5_9MOLU</name>
<dbReference type="GO" id="GO:0005524">
    <property type="term" value="F:ATP binding"/>
    <property type="evidence" value="ECO:0007669"/>
    <property type="project" value="UniProtKB-UniRule"/>
</dbReference>
<evidence type="ECO:0000259" key="14">
    <source>
        <dbReference type="PROSITE" id="PS50862"/>
    </source>
</evidence>
<evidence type="ECO:0000256" key="11">
    <source>
        <dbReference type="ARBA" id="ARBA00023146"/>
    </source>
</evidence>
<dbReference type="Gene3D" id="3.30.930.10">
    <property type="entry name" value="Bira Bifunctional Protein, Domain 2"/>
    <property type="match status" value="1"/>
</dbReference>
<evidence type="ECO:0000256" key="5">
    <source>
        <dbReference type="ARBA" id="ARBA00022598"/>
    </source>
</evidence>
<feature type="domain" description="Aminoacyl-transfer RNA synthetases class-II family profile" evidence="14">
    <location>
        <begin position="197"/>
        <end position="346"/>
    </location>
</feature>
<evidence type="ECO:0000256" key="6">
    <source>
        <dbReference type="ARBA" id="ARBA00022723"/>
    </source>
</evidence>
<keyword evidence="11 13" id="KW-0030">Aminoacyl-tRNA synthetase</keyword>
<evidence type="ECO:0000256" key="9">
    <source>
        <dbReference type="ARBA" id="ARBA00022842"/>
    </source>
</evidence>
<comment type="caution">
    <text evidence="15">The sequence shown here is derived from an EMBL/GenBank/DDBJ whole genome shotgun (WGS) entry which is preliminary data.</text>
</comment>
<organism evidence="15 16">
    <name type="scientific">Williamsoniiplasma lucivorax</name>
    <dbReference type="NCBI Taxonomy" id="209274"/>
    <lineage>
        <taxon>Bacteria</taxon>
        <taxon>Bacillati</taxon>
        <taxon>Mycoplasmatota</taxon>
        <taxon>Mollicutes</taxon>
        <taxon>Entomoplasmatales</taxon>
        <taxon>Williamsoniiplasma</taxon>
    </lineage>
</organism>
<dbReference type="InterPro" id="IPR006195">
    <property type="entry name" value="aa-tRNA-synth_II"/>
</dbReference>
<comment type="catalytic activity">
    <reaction evidence="12 13">
        <text>tRNA(Phe) + L-phenylalanine + ATP = L-phenylalanyl-tRNA(Phe) + AMP + diphosphate + H(+)</text>
        <dbReference type="Rhea" id="RHEA:19413"/>
        <dbReference type="Rhea" id="RHEA-COMP:9668"/>
        <dbReference type="Rhea" id="RHEA-COMP:9699"/>
        <dbReference type="ChEBI" id="CHEBI:15378"/>
        <dbReference type="ChEBI" id="CHEBI:30616"/>
        <dbReference type="ChEBI" id="CHEBI:33019"/>
        <dbReference type="ChEBI" id="CHEBI:58095"/>
        <dbReference type="ChEBI" id="CHEBI:78442"/>
        <dbReference type="ChEBI" id="CHEBI:78531"/>
        <dbReference type="ChEBI" id="CHEBI:456215"/>
        <dbReference type="EC" id="6.1.1.20"/>
    </reaction>
</comment>
<dbReference type="EMBL" id="PHNE01000002">
    <property type="protein sequence ID" value="PPE05444.1"/>
    <property type="molecule type" value="Genomic_DNA"/>
</dbReference>
<evidence type="ECO:0000256" key="1">
    <source>
        <dbReference type="ARBA" id="ARBA00004496"/>
    </source>
</evidence>
<feature type="binding site" evidence="13">
    <location>
        <position position="260"/>
    </location>
    <ligand>
        <name>Mg(2+)</name>
        <dbReference type="ChEBI" id="CHEBI:18420"/>
        <note>shared with beta subunit</note>
    </ligand>
</feature>
<evidence type="ECO:0000256" key="7">
    <source>
        <dbReference type="ARBA" id="ARBA00022741"/>
    </source>
</evidence>
<keyword evidence="8 13" id="KW-0067">ATP-binding</keyword>
<reference evidence="15 16" key="1">
    <citation type="submission" date="2017-11" db="EMBL/GenBank/DDBJ databases">
        <title>Genome sequence of Entomoplasma lucivorax PIPN-2 (ATCC 49196).</title>
        <authorList>
            <person name="Lo W.-S."/>
            <person name="Gasparich G.E."/>
            <person name="Kuo C.-H."/>
        </authorList>
    </citation>
    <scope>NUCLEOTIDE SEQUENCE [LARGE SCALE GENOMIC DNA]</scope>
    <source>
        <strain evidence="15 16">PIPN-2</strain>
    </source>
</reference>
<dbReference type="InterPro" id="IPR022911">
    <property type="entry name" value="Phe_tRNA_ligase_alpha1_bac"/>
</dbReference>
<dbReference type="CDD" id="cd00496">
    <property type="entry name" value="PheRS_alpha_core"/>
    <property type="match status" value="1"/>
</dbReference>
<evidence type="ECO:0000256" key="12">
    <source>
        <dbReference type="ARBA" id="ARBA00049255"/>
    </source>
</evidence>
<dbReference type="SUPFAM" id="SSF55681">
    <property type="entry name" value="Class II aaRS and biotin synthetases"/>
    <property type="match status" value="1"/>
</dbReference>
<dbReference type="PANTHER" id="PTHR11538:SF41">
    <property type="entry name" value="PHENYLALANINE--TRNA LIGASE, MITOCHONDRIAL"/>
    <property type="match status" value="1"/>
</dbReference>
<keyword evidence="9 13" id="KW-0460">Magnesium</keyword>
<keyword evidence="5 13" id="KW-0436">Ligase</keyword>
<dbReference type="AlphaFoldDB" id="A0A2S5RDR5"/>
<dbReference type="GO" id="GO:0005737">
    <property type="term" value="C:cytoplasm"/>
    <property type="evidence" value="ECO:0007669"/>
    <property type="project" value="UniProtKB-SubCell"/>
</dbReference>
<keyword evidence="7 13" id="KW-0547">Nucleotide-binding</keyword>
<dbReference type="Pfam" id="PF02912">
    <property type="entry name" value="Phe_tRNA-synt_N"/>
    <property type="match status" value="1"/>
</dbReference>
<dbReference type="PANTHER" id="PTHR11538">
    <property type="entry name" value="PHENYLALANYL-TRNA SYNTHETASE"/>
    <property type="match status" value="1"/>
</dbReference>
<dbReference type="GO" id="GO:0006432">
    <property type="term" value="P:phenylalanyl-tRNA aminoacylation"/>
    <property type="evidence" value="ECO:0007669"/>
    <property type="project" value="UniProtKB-UniRule"/>
</dbReference>
<evidence type="ECO:0000256" key="13">
    <source>
        <dbReference type="HAMAP-Rule" id="MF_00281"/>
    </source>
</evidence>
<keyword evidence="6 13" id="KW-0479">Metal-binding</keyword>
<dbReference type="PROSITE" id="PS50862">
    <property type="entry name" value="AA_TRNA_LIGASE_II"/>
    <property type="match status" value="1"/>
</dbReference>
<dbReference type="Proteomes" id="UP000237865">
    <property type="component" value="Unassembled WGS sequence"/>
</dbReference>
<evidence type="ECO:0000256" key="3">
    <source>
        <dbReference type="ARBA" id="ARBA00011209"/>
    </source>
</evidence>
<evidence type="ECO:0000313" key="15">
    <source>
        <dbReference type="EMBL" id="PPE05444.1"/>
    </source>
</evidence>
<dbReference type="InterPro" id="IPR010978">
    <property type="entry name" value="tRNA-bd_arm"/>
</dbReference>
<comment type="subunit">
    <text evidence="3 13">Tetramer of two alpha and two beta subunits.</text>
</comment>
<comment type="subcellular location">
    <subcellularLocation>
        <location evidence="1 13">Cytoplasm</location>
    </subcellularLocation>
</comment>
<protein>
    <recommendedName>
        <fullName evidence="13">Phenylalanine--tRNA ligase alpha subunit</fullName>
        <ecNumber evidence="13">6.1.1.20</ecNumber>
    </recommendedName>
    <alternativeName>
        <fullName evidence="13">Phenylalanyl-tRNA synthetase alpha subunit</fullName>
        <shortName evidence="13">PheRS</shortName>
    </alternativeName>
</protein>
<sequence length="350" mass="39973">MLEQIKNIKKDFETKLKQVTTLAEVQNLRKEFSGKDAPLTSILKSMRDADEQTKQEVGKQANLVFVEIANKLNALTESLQEQILHEQLKVEKIDVSLPGMNLQFGTKHPLNLVIEEIGQIFSEIGFDLVDGTEIDNDEFNFQKLNLPKDHPARDMQDTFYIEDDHVMRTHCTNMTSRLLTKLAEQKHKDQNLAAISYGNVYRRDDDDATHSHQFMQVDGFAIGKNISFANLKWVLKYMAKRLFDESVNIRLRPSFFPFTEPSIEVDISCFKCAGTGCGLCKFSGWIEILGAGMINQQVMEVNGLDPKKLTGLAFGIGIERIAMLKFGINNIRLFYENNVEFLEQFPFYGK</sequence>
<dbReference type="EC" id="6.1.1.20" evidence="13"/>
<proteinExistence type="inferred from homology"/>
<gene>
    <name evidence="13 15" type="primary">pheS</name>
    <name evidence="15" type="ORF">ELUCI_v1c05370</name>
</gene>
<dbReference type="SUPFAM" id="SSF46589">
    <property type="entry name" value="tRNA-binding arm"/>
    <property type="match status" value="1"/>
</dbReference>
<dbReference type="STRING" id="1399797.GCA_000518285_00259"/>
<accession>A0A2S5RDR5</accession>
<dbReference type="RefSeq" id="WP_028126392.1">
    <property type="nucleotide sequence ID" value="NZ_PHNE01000002.1"/>
</dbReference>
<comment type="cofactor">
    <cofactor evidence="13">
        <name>Mg(2+)</name>
        <dbReference type="ChEBI" id="CHEBI:18420"/>
    </cofactor>
    <text evidence="13">Binds 2 magnesium ions per tetramer.</text>
</comment>
<dbReference type="HAMAP" id="MF_00281">
    <property type="entry name" value="Phe_tRNA_synth_alpha1"/>
    <property type="match status" value="1"/>
</dbReference>
<dbReference type="NCBIfam" id="TIGR00468">
    <property type="entry name" value="pheS"/>
    <property type="match status" value="1"/>
</dbReference>
<evidence type="ECO:0000256" key="8">
    <source>
        <dbReference type="ARBA" id="ARBA00022840"/>
    </source>
</evidence>
<dbReference type="InterPro" id="IPR004188">
    <property type="entry name" value="Phe-tRNA_ligase_II_N"/>
</dbReference>
<dbReference type="InterPro" id="IPR002319">
    <property type="entry name" value="Phenylalanyl-tRNA_Synthase"/>
</dbReference>
<dbReference type="GO" id="GO:0000049">
    <property type="term" value="F:tRNA binding"/>
    <property type="evidence" value="ECO:0007669"/>
    <property type="project" value="InterPro"/>
</dbReference>
<comment type="similarity">
    <text evidence="2 13">Belongs to the class-II aminoacyl-tRNA synthetase family. Phe-tRNA synthetase alpha subunit type 1 subfamily.</text>
</comment>
<evidence type="ECO:0000313" key="16">
    <source>
        <dbReference type="Proteomes" id="UP000237865"/>
    </source>
</evidence>
<keyword evidence="16" id="KW-1185">Reference proteome</keyword>
<evidence type="ECO:0000256" key="4">
    <source>
        <dbReference type="ARBA" id="ARBA00022490"/>
    </source>
</evidence>
<keyword evidence="10 13" id="KW-0648">Protein biosynthesis</keyword>
<dbReference type="InterPro" id="IPR004529">
    <property type="entry name" value="Phe-tRNA-synth_IIc_asu"/>
</dbReference>
<evidence type="ECO:0000256" key="10">
    <source>
        <dbReference type="ARBA" id="ARBA00022917"/>
    </source>
</evidence>